<sequence>MPFKSIFLAEPQTVAPRPGVDRGPIHLVEAGLPQQLTELGWKVEFDGHHQFESVSAENDPPIGKLKNPRLVSNVCKAVAEAVGGHIKKGQLPLTLGGDHSLVCP</sequence>
<keyword evidence="1" id="KW-0479">Metal-binding</keyword>
<evidence type="ECO:0000256" key="1">
    <source>
        <dbReference type="ARBA" id="ARBA00022723"/>
    </source>
</evidence>
<dbReference type="EMBL" id="JASBNA010000003">
    <property type="protein sequence ID" value="KAK7694014.1"/>
    <property type="molecule type" value="Genomic_DNA"/>
</dbReference>
<organism evidence="5 6">
    <name type="scientific">Cerrena zonata</name>
    <dbReference type="NCBI Taxonomy" id="2478898"/>
    <lineage>
        <taxon>Eukaryota</taxon>
        <taxon>Fungi</taxon>
        <taxon>Dikarya</taxon>
        <taxon>Basidiomycota</taxon>
        <taxon>Agaricomycotina</taxon>
        <taxon>Agaricomycetes</taxon>
        <taxon>Polyporales</taxon>
        <taxon>Cerrenaceae</taxon>
        <taxon>Cerrena</taxon>
    </lineage>
</organism>
<evidence type="ECO:0000256" key="4">
    <source>
        <dbReference type="PROSITE-ProRule" id="PRU00742"/>
    </source>
</evidence>
<evidence type="ECO:0000313" key="5">
    <source>
        <dbReference type="EMBL" id="KAK7694014.1"/>
    </source>
</evidence>
<keyword evidence="2" id="KW-0378">Hydrolase</keyword>
<dbReference type="Proteomes" id="UP001385951">
    <property type="component" value="Unassembled WGS sequence"/>
</dbReference>
<dbReference type="PANTHER" id="PTHR43782:SF3">
    <property type="entry name" value="ARGINASE"/>
    <property type="match status" value="1"/>
</dbReference>
<dbReference type="GO" id="GO:0004053">
    <property type="term" value="F:arginase activity"/>
    <property type="evidence" value="ECO:0007669"/>
    <property type="project" value="TreeGrafter"/>
</dbReference>
<dbReference type="Pfam" id="PF00491">
    <property type="entry name" value="Arginase"/>
    <property type="match status" value="1"/>
</dbReference>
<dbReference type="PANTHER" id="PTHR43782">
    <property type="entry name" value="ARGINASE"/>
    <property type="match status" value="1"/>
</dbReference>
<reference evidence="5 6" key="1">
    <citation type="submission" date="2022-09" db="EMBL/GenBank/DDBJ databases">
        <authorList>
            <person name="Palmer J.M."/>
        </authorList>
    </citation>
    <scope>NUCLEOTIDE SEQUENCE [LARGE SCALE GENOMIC DNA]</scope>
    <source>
        <strain evidence="5 6">DSM 7382</strain>
    </source>
</reference>
<keyword evidence="6" id="KW-1185">Reference proteome</keyword>
<dbReference type="SUPFAM" id="SSF52768">
    <property type="entry name" value="Arginase/deacetylase"/>
    <property type="match status" value="1"/>
</dbReference>
<dbReference type="InterPro" id="IPR023696">
    <property type="entry name" value="Ureohydrolase_dom_sf"/>
</dbReference>
<dbReference type="Gene3D" id="3.40.800.10">
    <property type="entry name" value="Ureohydrolase domain"/>
    <property type="match status" value="1"/>
</dbReference>
<dbReference type="AlphaFoldDB" id="A0AAW0GWP6"/>
<evidence type="ECO:0000313" key="6">
    <source>
        <dbReference type="Proteomes" id="UP001385951"/>
    </source>
</evidence>
<dbReference type="GO" id="GO:0005634">
    <property type="term" value="C:nucleus"/>
    <property type="evidence" value="ECO:0007669"/>
    <property type="project" value="TreeGrafter"/>
</dbReference>
<evidence type="ECO:0008006" key="7">
    <source>
        <dbReference type="Google" id="ProtNLM"/>
    </source>
</evidence>
<dbReference type="InterPro" id="IPR006035">
    <property type="entry name" value="Ureohydrolase"/>
</dbReference>
<comment type="similarity">
    <text evidence="4">Belongs to the arginase family.</text>
</comment>
<dbReference type="PROSITE" id="PS51409">
    <property type="entry name" value="ARGINASE_2"/>
    <property type="match status" value="1"/>
</dbReference>
<proteinExistence type="inferred from homology"/>
<comment type="caution">
    <text evidence="5">The sequence shown here is derived from an EMBL/GenBank/DDBJ whole genome shotgun (WGS) entry which is preliminary data.</text>
</comment>
<dbReference type="GO" id="GO:0030145">
    <property type="term" value="F:manganese ion binding"/>
    <property type="evidence" value="ECO:0007669"/>
    <property type="project" value="TreeGrafter"/>
</dbReference>
<dbReference type="GO" id="GO:0005829">
    <property type="term" value="C:cytosol"/>
    <property type="evidence" value="ECO:0007669"/>
    <property type="project" value="TreeGrafter"/>
</dbReference>
<name>A0AAW0GWP6_9APHY</name>
<accession>A0AAW0GWP6</accession>
<evidence type="ECO:0000256" key="3">
    <source>
        <dbReference type="ARBA" id="ARBA00023211"/>
    </source>
</evidence>
<keyword evidence="3" id="KW-0464">Manganese</keyword>
<gene>
    <name evidence="5" type="ORF">QCA50_003590</name>
</gene>
<evidence type="ECO:0000256" key="2">
    <source>
        <dbReference type="ARBA" id="ARBA00022801"/>
    </source>
</evidence>
<protein>
    <recommendedName>
        <fullName evidence="7">Arginase</fullName>
    </recommendedName>
</protein>